<dbReference type="Gene3D" id="3.10.129.10">
    <property type="entry name" value="Hotdog Thioesterase"/>
    <property type="match status" value="1"/>
</dbReference>
<name>A0A9E7R510_9EURY</name>
<evidence type="ECO:0000313" key="2">
    <source>
        <dbReference type="EMBL" id="UWM55329.1"/>
    </source>
</evidence>
<evidence type="ECO:0000313" key="3">
    <source>
        <dbReference type="Proteomes" id="UP001057580"/>
    </source>
</evidence>
<dbReference type="KEGG" id="ssai:N0B31_03365"/>
<dbReference type="InterPro" id="IPR029069">
    <property type="entry name" value="HotDog_dom_sf"/>
</dbReference>
<dbReference type="Proteomes" id="UP001057580">
    <property type="component" value="Chromosome"/>
</dbReference>
<dbReference type="GeneID" id="74941429"/>
<dbReference type="EMBL" id="CP104003">
    <property type="protein sequence ID" value="UWM55329.1"/>
    <property type="molecule type" value="Genomic_DNA"/>
</dbReference>
<dbReference type="InterPro" id="IPR002539">
    <property type="entry name" value="MaoC-like_dom"/>
</dbReference>
<accession>A0A9E7R510</accession>
<protein>
    <submittedName>
        <fullName evidence="2">MaoC/PaaZ C-terminal domain-containing protein</fullName>
    </submittedName>
</protein>
<gene>
    <name evidence="2" type="ORF">N0B31_03365</name>
</gene>
<sequence length="160" mass="17753">MSDDEWTLDDPDSEASVFYDIEEGETDVTGGRTLTEADVMNFAGVSGDFNHLHTDAERMEDSMFGERIVHGTLVLSAATGLLWQHRSPEERASVVAFYGMDELRFRAPAYIGDTIHLETTVTEKTEKPDGPGSGTVRYDVEIKNQSDVTVISCEMLSLLR</sequence>
<keyword evidence="3" id="KW-1185">Reference proteome</keyword>
<dbReference type="AlphaFoldDB" id="A0A9E7R510"/>
<feature type="domain" description="MaoC-like" evidence="1">
    <location>
        <begin position="30"/>
        <end position="139"/>
    </location>
</feature>
<dbReference type="PANTHER" id="PTHR43664">
    <property type="entry name" value="MONOAMINE OXIDASE-RELATED"/>
    <property type="match status" value="1"/>
</dbReference>
<proteinExistence type="predicted"/>
<dbReference type="SUPFAM" id="SSF54637">
    <property type="entry name" value="Thioesterase/thiol ester dehydrase-isomerase"/>
    <property type="match status" value="1"/>
</dbReference>
<reference evidence="2" key="1">
    <citation type="submission" date="2022-09" db="EMBL/GenBank/DDBJ databases">
        <title>Diverse halophilic archaea isolated from saline environments.</title>
        <authorList>
            <person name="Cui H.-L."/>
        </authorList>
    </citation>
    <scope>NUCLEOTIDE SEQUENCE</scope>
    <source>
        <strain evidence="2">ZS-35-S2</strain>
    </source>
</reference>
<dbReference type="Pfam" id="PF01575">
    <property type="entry name" value="MaoC_dehydratas"/>
    <property type="match status" value="1"/>
</dbReference>
<dbReference type="PANTHER" id="PTHR43664:SF1">
    <property type="entry name" value="BETA-METHYLMALYL-COA DEHYDRATASE"/>
    <property type="match status" value="1"/>
</dbReference>
<organism evidence="2 3">
    <name type="scientific">Salinirubellus salinus</name>
    <dbReference type="NCBI Taxonomy" id="1364945"/>
    <lineage>
        <taxon>Archaea</taxon>
        <taxon>Methanobacteriati</taxon>
        <taxon>Methanobacteriota</taxon>
        <taxon>Stenosarchaea group</taxon>
        <taxon>Halobacteria</taxon>
        <taxon>Halobacteriales</taxon>
        <taxon>Natronomonadaceae</taxon>
        <taxon>Salinirubellus</taxon>
    </lineage>
</organism>
<dbReference type="InterPro" id="IPR052342">
    <property type="entry name" value="MCH/BMMD"/>
</dbReference>
<dbReference type="RefSeq" id="WP_260594418.1">
    <property type="nucleotide sequence ID" value="NZ_CP104003.1"/>
</dbReference>
<evidence type="ECO:0000259" key="1">
    <source>
        <dbReference type="Pfam" id="PF01575"/>
    </source>
</evidence>